<protein>
    <submittedName>
        <fullName evidence="2">Uncharacterized protein</fullName>
    </submittedName>
</protein>
<comment type="caution">
    <text evidence="2">The sequence shown here is derived from an EMBL/GenBank/DDBJ whole genome shotgun (WGS) entry which is preliminary data.</text>
</comment>
<feature type="region of interest" description="Disordered" evidence="1">
    <location>
        <begin position="1"/>
        <end position="20"/>
    </location>
</feature>
<evidence type="ECO:0000256" key="1">
    <source>
        <dbReference type="SAM" id="MobiDB-lite"/>
    </source>
</evidence>
<accession>A0A9J6C8Q9</accession>
<proteinExistence type="predicted"/>
<name>A0A9J6C8Q9_POLVA</name>
<gene>
    <name evidence="2" type="ORF">PVAND_008092</name>
</gene>
<dbReference type="Proteomes" id="UP001107558">
    <property type="component" value="Chromosome 2"/>
</dbReference>
<reference evidence="2" key="1">
    <citation type="submission" date="2021-03" db="EMBL/GenBank/DDBJ databases">
        <title>Chromosome level genome of the anhydrobiotic midge Polypedilum vanderplanki.</title>
        <authorList>
            <person name="Yoshida Y."/>
            <person name="Kikawada T."/>
            <person name="Gusev O."/>
        </authorList>
    </citation>
    <scope>NUCLEOTIDE SEQUENCE</scope>
    <source>
        <strain evidence="2">NIAS01</strain>
        <tissue evidence="2">Whole body or cell culture</tissue>
    </source>
</reference>
<dbReference type="EMBL" id="JADBJN010000002">
    <property type="protein sequence ID" value="KAG5678418.1"/>
    <property type="molecule type" value="Genomic_DNA"/>
</dbReference>
<sequence>MASTSKSTEEEHSEVYDPPTFNFKPKNDEIKQLYKNYLDVYGRIKRKAGLTSRMKGRYHSRDLFHELSADNHFCFATTFEIGRYIETVMIELLKELGDCANNLDSNYGAVNTDAEIYIIYLVGRKSHEDKCPLCKYSYIELEADRIHHYKHQHPIEKMELTKMKILFEKNGDKESASICEKYLAWPHMKTNATKLKSPPKKKTKKNVEISDTDSE</sequence>
<feature type="region of interest" description="Disordered" evidence="1">
    <location>
        <begin position="192"/>
        <end position="215"/>
    </location>
</feature>
<evidence type="ECO:0000313" key="3">
    <source>
        <dbReference type="Proteomes" id="UP001107558"/>
    </source>
</evidence>
<dbReference type="AlphaFoldDB" id="A0A9J6C8Q9"/>
<keyword evidence="3" id="KW-1185">Reference proteome</keyword>
<organism evidence="2 3">
    <name type="scientific">Polypedilum vanderplanki</name>
    <name type="common">Sleeping chironomid midge</name>
    <dbReference type="NCBI Taxonomy" id="319348"/>
    <lineage>
        <taxon>Eukaryota</taxon>
        <taxon>Metazoa</taxon>
        <taxon>Ecdysozoa</taxon>
        <taxon>Arthropoda</taxon>
        <taxon>Hexapoda</taxon>
        <taxon>Insecta</taxon>
        <taxon>Pterygota</taxon>
        <taxon>Neoptera</taxon>
        <taxon>Endopterygota</taxon>
        <taxon>Diptera</taxon>
        <taxon>Nematocera</taxon>
        <taxon>Chironomoidea</taxon>
        <taxon>Chironomidae</taxon>
        <taxon>Chironominae</taxon>
        <taxon>Polypedilum</taxon>
        <taxon>Polypedilum</taxon>
    </lineage>
</organism>
<evidence type="ECO:0000313" key="2">
    <source>
        <dbReference type="EMBL" id="KAG5678418.1"/>
    </source>
</evidence>